<keyword evidence="4 7" id="KW-0812">Transmembrane</keyword>
<keyword evidence="6 7" id="KW-0472">Membrane</keyword>
<feature type="region of interest" description="Disordered" evidence="8">
    <location>
        <begin position="1"/>
        <end position="25"/>
    </location>
</feature>
<keyword evidence="2 7" id="KW-0813">Transport</keyword>
<feature type="transmembrane region" description="Helical" evidence="7">
    <location>
        <begin position="182"/>
        <end position="205"/>
    </location>
</feature>
<evidence type="ECO:0000256" key="8">
    <source>
        <dbReference type="SAM" id="MobiDB-lite"/>
    </source>
</evidence>
<feature type="domain" description="ABC transmembrane type-1" evidence="9">
    <location>
        <begin position="114"/>
        <end position="305"/>
    </location>
</feature>
<dbReference type="EMBL" id="AGWM01000004">
    <property type="protein sequence ID" value="EPD27964.1"/>
    <property type="molecule type" value="Genomic_DNA"/>
</dbReference>
<dbReference type="GO" id="GO:0005886">
    <property type="term" value="C:plasma membrane"/>
    <property type="evidence" value="ECO:0007669"/>
    <property type="project" value="UniProtKB-SubCell"/>
</dbReference>
<evidence type="ECO:0000313" key="11">
    <source>
        <dbReference type="Proteomes" id="UP000014393"/>
    </source>
</evidence>
<keyword evidence="11" id="KW-1185">Reference proteome</keyword>
<feature type="compositionally biased region" description="Basic and acidic residues" evidence="8">
    <location>
        <begin position="1"/>
        <end position="10"/>
    </location>
</feature>
<evidence type="ECO:0000256" key="5">
    <source>
        <dbReference type="ARBA" id="ARBA00022989"/>
    </source>
</evidence>
<evidence type="ECO:0000256" key="4">
    <source>
        <dbReference type="ARBA" id="ARBA00022692"/>
    </source>
</evidence>
<sequence length="319" mass="35118">MSSETTHLEEPQTPNVPTTSPTSVASATVATSSKPRLVRVKNRDRHHRGIKRWIVLAFAILFGLLMIAPFLLMIINAFKSPTDYSSGGPLALPTELYTDGIAAFWDRVEFPEKVWNSLWTSGLVALFAVIISLFNAFAIGIGRVKGSAVIVGLFLLANMLPQEVLIYPLFSMAQKVGLNDNLWSIVIIFTIIQSAFGTYLLASVLGTFPPALLEAAQLDGASRWTILWRVVFPNVRPTLGVLMTFFFIWTWNEFFIPLVMLTSNANQTVPIALASLQGDRMLDVPTLNGGALLSLIPTFIFFLIFQRTLSRGITAGALK</sequence>
<evidence type="ECO:0000256" key="3">
    <source>
        <dbReference type="ARBA" id="ARBA00022475"/>
    </source>
</evidence>
<comment type="caution">
    <text evidence="10">The sequence shown here is derived from an EMBL/GenBank/DDBJ whole genome shotgun (WGS) entry which is preliminary data.</text>
</comment>
<dbReference type="eggNOG" id="COG0395">
    <property type="taxonomic scope" value="Bacteria"/>
</dbReference>
<dbReference type="CDD" id="cd06261">
    <property type="entry name" value="TM_PBP2"/>
    <property type="match status" value="1"/>
</dbReference>
<dbReference type="PANTHER" id="PTHR43744:SF8">
    <property type="entry name" value="SN-GLYCEROL-3-PHOSPHATE TRANSPORT SYSTEM PERMEASE PROTEIN UGPE"/>
    <property type="match status" value="1"/>
</dbReference>
<accession>S2WJ65</accession>
<dbReference type="AlphaFoldDB" id="S2WJ65"/>
<feature type="transmembrane region" description="Helical" evidence="7">
    <location>
        <begin position="118"/>
        <end position="141"/>
    </location>
</feature>
<dbReference type="Gene3D" id="1.10.3720.10">
    <property type="entry name" value="MetI-like"/>
    <property type="match status" value="1"/>
</dbReference>
<reference evidence="10 11" key="1">
    <citation type="submission" date="2013-05" db="EMBL/GenBank/DDBJ databases">
        <title>The Genome Sequence of Actinobaculum schaalii FB123-CNA2.</title>
        <authorList>
            <consortium name="The Broad Institute Genomics Platform"/>
            <person name="Earl A."/>
            <person name="Ward D."/>
            <person name="Feldgarden M."/>
            <person name="Gevers D."/>
            <person name="Saerens B."/>
            <person name="Vaneechoutte M."/>
            <person name="Walker B."/>
            <person name="Young S."/>
            <person name="Zeng Q."/>
            <person name="Gargeya S."/>
            <person name="Fitzgerald M."/>
            <person name="Haas B."/>
            <person name="Abouelleil A."/>
            <person name="Allen A.W."/>
            <person name="Alvarado L."/>
            <person name="Arachchi H.M."/>
            <person name="Berlin A.M."/>
            <person name="Chapman S.B."/>
            <person name="Gainer-Dewar J."/>
            <person name="Goldberg J."/>
            <person name="Griggs A."/>
            <person name="Gujja S."/>
            <person name="Hansen M."/>
            <person name="Howarth C."/>
            <person name="Imamovic A."/>
            <person name="Ireland A."/>
            <person name="Larimer J."/>
            <person name="McCowan C."/>
            <person name="Murphy C."/>
            <person name="Pearson M."/>
            <person name="Poon T.W."/>
            <person name="Priest M."/>
            <person name="Roberts A."/>
            <person name="Saif S."/>
            <person name="Shea T."/>
            <person name="Sisk P."/>
            <person name="Sykes S."/>
            <person name="Wortman J."/>
            <person name="Nusbaum C."/>
            <person name="Birren B."/>
        </authorList>
    </citation>
    <scope>NUCLEOTIDE SEQUENCE [LARGE SCALE GENOMIC DNA]</scope>
    <source>
        <strain evidence="10 11">FB123-CNA-2</strain>
    </source>
</reference>
<dbReference type="RefSeq" id="WP_016442166.1">
    <property type="nucleotide sequence ID" value="NZ_KE150262.1"/>
</dbReference>
<gene>
    <name evidence="10" type="ORF">HMPREF9237_00527</name>
</gene>
<evidence type="ECO:0000313" key="10">
    <source>
        <dbReference type="EMBL" id="EPD27964.1"/>
    </source>
</evidence>
<feature type="transmembrane region" description="Helical" evidence="7">
    <location>
        <begin position="226"/>
        <end position="251"/>
    </location>
</feature>
<feature type="compositionally biased region" description="Low complexity" evidence="8">
    <location>
        <begin position="13"/>
        <end position="25"/>
    </location>
</feature>
<feature type="transmembrane region" description="Helical" evidence="7">
    <location>
        <begin position="148"/>
        <end position="170"/>
    </location>
</feature>
<evidence type="ECO:0000256" key="2">
    <source>
        <dbReference type="ARBA" id="ARBA00022448"/>
    </source>
</evidence>
<dbReference type="InterPro" id="IPR000515">
    <property type="entry name" value="MetI-like"/>
</dbReference>
<dbReference type="SUPFAM" id="SSF161098">
    <property type="entry name" value="MetI-like"/>
    <property type="match status" value="1"/>
</dbReference>
<evidence type="ECO:0000256" key="7">
    <source>
        <dbReference type="RuleBase" id="RU363032"/>
    </source>
</evidence>
<keyword evidence="3" id="KW-1003">Cell membrane</keyword>
<dbReference type="HOGENOM" id="CLU_016047_1_2_11"/>
<dbReference type="PROSITE" id="PS50928">
    <property type="entry name" value="ABC_TM1"/>
    <property type="match status" value="1"/>
</dbReference>
<feature type="transmembrane region" description="Helical" evidence="7">
    <location>
        <begin position="53"/>
        <end position="75"/>
    </location>
</feature>
<keyword evidence="5 7" id="KW-1133">Transmembrane helix</keyword>
<evidence type="ECO:0000259" key="9">
    <source>
        <dbReference type="PROSITE" id="PS50928"/>
    </source>
</evidence>
<proteinExistence type="inferred from homology"/>
<feature type="transmembrane region" description="Helical" evidence="7">
    <location>
        <begin position="286"/>
        <end position="305"/>
    </location>
</feature>
<organism evidence="10 11">
    <name type="scientific">Actinotignum schaalii FB123-CNA-2</name>
    <dbReference type="NCBI Taxonomy" id="883067"/>
    <lineage>
        <taxon>Bacteria</taxon>
        <taxon>Bacillati</taxon>
        <taxon>Actinomycetota</taxon>
        <taxon>Actinomycetes</taxon>
        <taxon>Actinomycetales</taxon>
        <taxon>Actinomycetaceae</taxon>
        <taxon>Actinotignum</taxon>
    </lineage>
</organism>
<protein>
    <recommendedName>
        <fullName evidence="9">ABC transmembrane type-1 domain-containing protein</fullName>
    </recommendedName>
</protein>
<dbReference type="PATRIC" id="fig|883067.3.peg.534"/>
<comment type="similarity">
    <text evidence="7">Belongs to the binding-protein-dependent transport system permease family.</text>
</comment>
<dbReference type="GO" id="GO:0055085">
    <property type="term" value="P:transmembrane transport"/>
    <property type="evidence" value="ECO:0007669"/>
    <property type="project" value="InterPro"/>
</dbReference>
<evidence type="ECO:0000256" key="6">
    <source>
        <dbReference type="ARBA" id="ARBA00023136"/>
    </source>
</evidence>
<dbReference type="InterPro" id="IPR035906">
    <property type="entry name" value="MetI-like_sf"/>
</dbReference>
<comment type="subcellular location">
    <subcellularLocation>
        <location evidence="1 7">Cell membrane</location>
        <topology evidence="1 7">Multi-pass membrane protein</topology>
    </subcellularLocation>
</comment>
<evidence type="ECO:0000256" key="1">
    <source>
        <dbReference type="ARBA" id="ARBA00004651"/>
    </source>
</evidence>
<dbReference type="PANTHER" id="PTHR43744">
    <property type="entry name" value="ABC TRANSPORTER PERMEASE PROTEIN MG189-RELATED-RELATED"/>
    <property type="match status" value="1"/>
</dbReference>
<dbReference type="Proteomes" id="UP000014393">
    <property type="component" value="Unassembled WGS sequence"/>
</dbReference>
<dbReference type="Pfam" id="PF00528">
    <property type="entry name" value="BPD_transp_1"/>
    <property type="match status" value="1"/>
</dbReference>
<dbReference type="OrthoDB" id="61122at2"/>
<name>S2WJ65_9ACTO</name>